<comment type="similarity">
    <text evidence="2">Belongs to the binding-protein-dependent transport system permease family. CysTW subfamily.</text>
</comment>
<sequence>MAVASRSRIVGTASAFPALVFLALFFCVPVAEILFNSIYGPDGRIGMEQFERLAGNAVYTRVLGMTFLISLLTAVGSVAIGYPVAYFLSRLPDRSRGRWLVWLLIPFWTSYLVKTFAWILLLSRTGVLGTFLAWSGLNPAPPALAPSMGAVLAGMIHGMLPLAVMTMLPIMQGIGKPLTLAAETLGASRIESFFTIYLPLSMPGVAAAGLLVFITSLGFFIVPALLGTPAQTMIAQLVISAILELFNVHFAGALSVVLLVCAIAVFLLYDRLVGLSTLGGGDTPRPPGTSGFIKILVLAGRWADRSARAIGRLRPARPAQAPGGPDLRRFPGLRAYAWCVMLVLLLPVAVILPIAFTDSSFLAFPPQGFSLRWLEGFFSSPIWRAALLRSLGVATLTAIGAVVLGFGAALALVRLSPSMAKATFAFLIAPLIVPRIVTAVGLFYLFSRIGLAGTDAGLVIGHMVLAIPYVVVTMAAALKNFDWRLIDAAYTLGAPPMKRLTTVMLPLLKPSLIASFLFAFLVSFDELTIAIFVSGGLKTTLPKQMWDDMLLAANPTLAAVSFVLVAAITVFVLLLSLTRRDRGQ</sequence>
<dbReference type="RefSeq" id="WP_066653633.1">
    <property type="nucleotide sequence ID" value="NZ_CBCSCL010000023.1"/>
</dbReference>
<evidence type="ECO:0000256" key="8">
    <source>
        <dbReference type="RuleBase" id="RU363032"/>
    </source>
</evidence>
<feature type="transmembrane region" description="Helical" evidence="8">
    <location>
        <begin position="424"/>
        <end position="446"/>
    </location>
</feature>
<evidence type="ECO:0000313" key="10">
    <source>
        <dbReference type="EMBL" id="ANN76133.1"/>
    </source>
</evidence>
<feature type="transmembrane region" description="Helical" evidence="8">
    <location>
        <begin position="557"/>
        <end position="577"/>
    </location>
</feature>
<accession>A0A193G8Z7</accession>
<evidence type="ECO:0000256" key="7">
    <source>
        <dbReference type="ARBA" id="ARBA00023136"/>
    </source>
</evidence>
<dbReference type="CDD" id="cd06261">
    <property type="entry name" value="TM_PBP2"/>
    <property type="match status" value="2"/>
</dbReference>
<feature type="transmembrane region" description="Helical" evidence="8">
    <location>
        <begin position="205"/>
        <end position="226"/>
    </location>
</feature>
<feature type="transmembrane region" description="Helical" evidence="8">
    <location>
        <begin position="246"/>
        <end position="269"/>
    </location>
</feature>
<keyword evidence="4" id="KW-1003">Cell membrane</keyword>
<dbReference type="Gene3D" id="1.10.3720.10">
    <property type="entry name" value="MetI-like"/>
    <property type="match status" value="2"/>
</dbReference>
<feature type="transmembrane region" description="Helical" evidence="8">
    <location>
        <begin position="143"/>
        <end position="168"/>
    </location>
</feature>
<dbReference type="OrthoDB" id="9808619at2"/>
<dbReference type="AlphaFoldDB" id="A0A193G8Z7"/>
<feature type="domain" description="ABC transmembrane type-1" evidence="9">
    <location>
        <begin position="63"/>
        <end position="269"/>
    </location>
</feature>
<evidence type="ECO:0000256" key="2">
    <source>
        <dbReference type="ARBA" id="ARBA00007069"/>
    </source>
</evidence>
<dbReference type="GO" id="GO:0005886">
    <property type="term" value="C:plasma membrane"/>
    <property type="evidence" value="ECO:0007669"/>
    <property type="project" value="UniProtKB-SubCell"/>
</dbReference>
<dbReference type="PANTHER" id="PTHR42929">
    <property type="entry name" value="INNER MEMBRANE ABC TRANSPORTER PERMEASE PROTEIN YDCU-RELATED-RELATED"/>
    <property type="match status" value="1"/>
</dbReference>
<dbReference type="InterPro" id="IPR000515">
    <property type="entry name" value="MetI-like"/>
</dbReference>
<keyword evidence="6 8" id="KW-1133">Transmembrane helix</keyword>
<dbReference type="STRING" id="463014.BAU07_02465"/>
<comment type="subcellular location">
    <subcellularLocation>
        <location evidence="1 8">Cell membrane</location>
        <topology evidence="1 8">Multi-pass membrane protein</topology>
    </subcellularLocation>
</comment>
<evidence type="ECO:0000256" key="6">
    <source>
        <dbReference type="ARBA" id="ARBA00022989"/>
    </source>
</evidence>
<reference evidence="10 11" key="1">
    <citation type="submission" date="2016-06" db="EMBL/GenBank/DDBJ databases">
        <title>Complete genome sequences of Bordetella bronchialis and Bordetella flabilis.</title>
        <authorList>
            <person name="LiPuma J.J."/>
            <person name="Spilker T."/>
        </authorList>
    </citation>
    <scope>NUCLEOTIDE SEQUENCE [LARGE SCALE GENOMIC DNA]</scope>
    <source>
        <strain evidence="10 11">AU10664</strain>
    </source>
</reference>
<dbReference type="PANTHER" id="PTHR42929:SF1">
    <property type="entry name" value="INNER MEMBRANE ABC TRANSPORTER PERMEASE PROTEIN YDCU-RELATED"/>
    <property type="match status" value="1"/>
</dbReference>
<evidence type="ECO:0000256" key="4">
    <source>
        <dbReference type="ARBA" id="ARBA00022475"/>
    </source>
</evidence>
<protein>
    <submittedName>
        <fullName evidence="10">ABC transporter permease</fullName>
    </submittedName>
</protein>
<keyword evidence="11" id="KW-1185">Reference proteome</keyword>
<keyword evidence="7 8" id="KW-0472">Membrane</keyword>
<dbReference type="GO" id="GO:0055085">
    <property type="term" value="P:transmembrane transport"/>
    <property type="evidence" value="ECO:0007669"/>
    <property type="project" value="InterPro"/>
</dbReference>
<feature type="transmembrane region" description="Helical" evidence="8">
    <location>
        <begin position="458"/>
        <end position="478"/>
    </location>
</feature>
<feature type="transmembrane region" description="Helical" evidence="8">
    <location>
        <begin position="58"/>
        <end position="88"/>
    </location>
</feature>
<evidence type="ECO:0000256" key="1">
    <source>
        <dbReference type="ARBA" id="ARBA00004651"/>
    </source>
</evidence>
<organism evidence="10 11">
    <name type="scientific">Bordetella flabilis</name>
    <dbReference type="NCBI Taxonomy" id="463014"/>
    <lineage>
        <taxon>Bacteria</taxon>
        <taxon>Pseudomonadati</taxon>
        <taxon>Pseudomonadota</taxon>
        <taxon>Betaproteobacteria</taxon>
        <taxon>Burkholderiales</taxon>
        <taxon>Alcaligenaceae</taxon>
        <taxon>Bordetella</taxon>
    </lineage>
</organism>
<feature type="transmembrane region" description="Helical" evidence="8">
    <location>
        <begin position="512"/>
        <end position="537"/>
    </location>
</feature>
<dbReference type="Proteomes" id="UP000091926">
    <property type="component" value="Chromosome"/>
</dbReference>
<evidence type="ECO:0000256" key="3">
    <source>
        <dbReference type="ARBA" id="ARBA00022448"/>
    </source>
</evidence>
<evidence type="ECO:0000259" key="9">
    <source>
        <dbReference type="PROSITE" id="PS50928"/>
    </source>
</evidence>
<name>A0A193G8Z7_9BORD</name>
<evidence type="ECO:0000313" key="11">
    <source>
        <dbReference type="Proteomes" id="UP000091926"/>
    </source>
</evidence>
<feature type="transmembrane region" description="Helical" evidence="8">
    <location>
        <begin position="12"/>
        <end position="38"/>
    </location>
</feature>
<evidence type="ECO:0000256" key="5">
    <source>
        <dbReference type="ARBA" id="ARBA00022692"/>
    </source>
</evidence>
<dbReference type="PROSITE" id="PS50928">
    <property type="entry name" value="ABC_TM1"/>
    <property type="match status" value="2"/>
</dbReference>
<dbReference type="InterPro" id="IPR035906">
    <property type="entry name" value="MetI-like_sf"/>
</dbReference>
<feature type="transmembrane region" description="Helical" evidence="8">
    <location>
        <begin position="391"/>
        <end position="412"/>
    </location>
</feature>
<keyword evidence="3 8" id="KW-0813">Transport</keyword>
<gene>
    <name evidence="10" type="ORF">BAU07_02465</name>
</gene>
<keyword evidence="5 8" id="KW-0812">Transmembrane</keyword>
<feature type="domain" description="ABC transmembrane type-1" evidence="9">
    <location>
        <begin position="387"/>
        <end position="575"/>
    </location>
</feature>
<feature type="transmembrane region" description="Helical" evidence="8">
    <location>
        <begin position="335"/>
        <end position="356"/>
    </location>
</feature>
<proteinExistence type="inferred from homology"/>
<feature type="transmembrane region" description="Helical" evidence="8">
    <location>
        <begin position="100"/>
        <end position="123"/>
    </location>
</feature>
<dbReference type="EMBL" id="CP016172">
    <property type="protein sequence ID" value="ANN76133.1"/>
    <property type="molecule type" value="Genomic_DNA"/>
</dbReference>
<dbReference type="SUPFAM" id="SSF161098">
    <property type="entry name" value="MetI-like"/>
    <property type="match status" value="2"/>
</dbReference>
<dbReference type="Pfam" id="PF00528">
    <property type="entry name" value="BPD_transp_1"/>
    <property type="match status" value="2"/>
</dbReference>
<dbReference type="KEGG" id="bfz:BAU07_02465"/>